<dbReference type="Gene3D" id="3.80.10.10">
    <property type="entry name" value="Ribonuclease Inhibitor"/>
    <property type="match status" value="2"/>
</dbReference>
<accession>A0AAD8T2S2</accession>
<dbReference type="Pfam" id="PF23247">
    <property type="entry name" value="LRR_RPS2"/>
    <property type="match status" value="1"/>
</dbReference>
<feature type="region of interest" description="Disordered" evidence="1">
    <location>
        <begin position="608"/>
        <end position="631"/>
    </location>
</feature>
<evidence type="ECO:0000313" key="3">
    <source>
        <dbReference type="EMBL" id="KAK1668324.1"/>
    </source>
</evidence>
<gene>
    <name evidence="3" type="ORF">QYE76_056483</name>
</gene>
<dbReference type="InterPro" id="IPR057135">
    <property type="entry name" value="At4g27190-like_LRR"/>
</dbReference>
<dbReference type="PANTHER" id="PTHR33463:SF194">
    <property type="entry name" value="OS04G0431700 PROTEIN"/>
    <property type="match status" value="1"/>
</dbReference>
<dbReference type="InterPro" id="IPR032675">
    <property type="entry name" value="LRR_dom_sf"/>
</dbReference>
<feature type="compositionally biased region" description="Basic residues" evidence="1">
    <location>
        <begin position="616"/>
        <end position="625"/>
    </location>
</feature>
<protein>
    <recommendedName>
        <fullName evidence="2">Disease resistance protein At4g27190-like leucine-rich repeats domain-containing protein</fullName>
    </recommendedName>
</protein>
<evidence type="ECO:0000313" key="4">
    <source>
        <dbReference type="Proteomes" id="UP001231189"/>
    </source>
</evidence>
<dbReference type="Proteomes" id="UP001231189">
    <property type="component" value="Unassembled WGS sequence"/>
</dbReference>
<dbReference type="PANTHER" id="PTHR33463">
    <property type="entry name" value="NB-ARC DOMAIN-CONTAINING PROTEIN-RELATED"/>
    <property type="match status" value="1"/>
</dbReference>
<comment type="caution">
    <text evidence="3">The sequence shown here is derived from an EMBL/GenBank/DDBJ whole genome shotgun (WGS) entry which is preliminary data.</text>
</comment>
<evidence type="ECO:0000256" key="1">
    <source>
        <dbReference type="SAM" id="MobiDB-lite"/>
    </source>
</evidence>
<sequence>MANIRELNIEGFMCWQYTTCLQGRLPNLERLRIIKPTCEPNISTDSSNSFLGKTKLEILDLSCNSDMEILPSSLTEVSSLQVLVLDGCTKLQDIVPDVLPRLLRSFRLDGYVPPTRHKPAVDQPIEEISPYKESDEEGANNIYKISLKGCTQLDNLFLRGLLNLVELDLSGSAIKVLDFETMVVEVPSIKRLFLLGCEHLRAIRWGGVGTQADLELLCIDTRAGTVRPWPSLSQNKPFKLQVHAVVEDARLVWSLCPPISKESRASSIKDVYFDIHVTSSPVYKTSVQLKAVCEEKTVMYSDQVCSVPASKYIDVLSMVRDAHMQAFPEPPTTNLDRHIEIAQGSCGLESALDGDDGDDGDSQPHNLAYIMKLFAESLHVHNVSARHGIIIPVGKLEVLKQCRVESCPNLYTVFPSRSDGFYKLETFWALDLPMARQIWSKGHRCHPPLGLELFSVQLMRHMHASSTITSFQNLRCLHLSSCPRLQFVLPVWLSSLPSLETLHIRHCGVLKHIFVLDGQYPLEIVTKGVAFPKLTAIHLHDLATLRQICEVNMVAPILESIKIRGCFGLRRLPVVEARGPGVKKPTVEIENDVWDALEWDGAEAGHHPSHFEPPVHSRHYKKKLPRTSVLR</sequence>
<feature type="domain" description="Disease resistance protein At4g27190-like leucine-rich repeats" evidence="2">
    <location>
        <begin position="457"/>
        <end position="572"/>
    </location>
</feature>
<organism evidence="3 4">
    <name type="scientific">Lolium multiflorum</name>
    <name type="common">Italian ryegrass</name>
    <name type="synonym">Lolium perenne subsp. multiflorum</name>
    <dbReference type="NCBI Taxonomy" id="4521"/>
    <lineage>
        <taxon>Eukaryota</taxon>
        <taxon>Viridiplantae</taxon>
        <taxon>Streptophyta</taxon>
        <taxon>Embryophyta</taxon>
        <taxon>Tracheophyta</taxon>
        <taxon>Spermatophyta</taxon>
        <taxon>Magnoliopsida</taxon>
        <taxon>Liliopsida</taxon>
        <taxon>Poales</taxon>
        <taxon>Poaceae</taxon>
        <taxon>BOP clade</taxon>
        <taxon>Pooideae</taxon>
        <taxon>Poodae</taxon>
        <taxon>Poeae</taxon>
        <taxon>Poeae Chloroplast Group 2 (Poeae type)</taxon>
        <taxon>Loliodinae</taxon>
        <taxon>Loliinae</taxon>
        <taxon>Lolium</taxon>
    </lineage>
</organism>
<dbReference type="EMBL" id="JAUUTY010000003">
    <property type="protein sequence ID" value="KAK1668324.1"/>
    <property type="molecule type" value="Genomic_DNA"/>
</dbReference>
<proteinExistence type="predicted"/>
<dbReference type="InterPro" id="IPR050905">
    <property type="entry name" value="Plant_NBS-LRR"/>
</dbReference>
<keyword evidence="4" id="KW-1185">Reference proteome</keyword>
<dbReference type="SUPFAM" id="SSF52047">
    <property type="entry name" value="RNI-like"/>
    <property type="match status" value="1"/>
</dbReference>
<name>A0AAD8T2S2_LOLMU</name>
<dbReference type="AlphaFoldDB" id="A0AAD8T2S2"/>
<evidence type="ECO:0000259" key="2">
    <source>
        <dbReference type="Pfam" id="PF23247"/>
    </source>
</evidence>
<reference evidence="3" key="1">
    <citation type="submission" date="2023-07" db="EMBL/GenBank/DDBJ databases">
        <title>A chromosome-level genome assembly of Lolium multiflorum.</title>
        <authorList>
            <person name="Chen Y."/>
            <person name="Copetti D."/>
            <person name="Kolliker R."/>
            <person name="Studer B."/>
        </authorList>
    </citation>
    <scope>NUCLEOTIDE SEQUENCE</scope>
    <source>
        <strain evidence="3">02402/16</strain>
        <tissue evidence="3">Leaf</tissue>
    </source>
</reference>